<sequence length="211" mass="24211">MNPINKPRLHAPIHKTLIAGKFNLFTSDTHGDNVQNLLILAHSIPVQSYSISGVFRRIIGTHSFSVPGWTTLIFYAPHGYVLKTPNIENFMMGLFPPLESAMPGETVINYGLRYKNTQYPLANDAMMQIYFETSRFSPFCPYFSQHPFRIFDVITTQPSDPEGSCLSELIETLYRTNHTYPRIHCIFCRNEYGGKKRIYEPGYHNPPFSQP</sequence>
<keyword evidence="3" id="KW-1185">Reference proteome</keyword>
<organism evidence="2 3">
    <name type="scientific">Endozoicomonas gorgoniicola</name>
    <dbReference type="NCBI Taxonomy" id="1234144"/>
    <lineage>
        <taxon>Bacteria</taxon>
        <taxon>Pseudomonadati</taxon>
        <taxon>Pseudomonadota</taxon>
        <taxon>Gammaproteobacteria</taxon>
        <taxon>Oceanospirillales</taxon>
        <taxon>Endozoicomonadaceae</taxon>
        <taxon>Endozoicomonas</taxon>
    </lineage>
</organism>
<reference evidence="2 3" key="1">
    <citation type="submission" date="2022-10" db="EMBL/GenBank/DDBJ databases">
        <title>High-quality genome sequences of two octocoral-associated bacteria, Endozoicomonas euniceicola EF212 and Endozoicomonas gorgoniicola PS125.</title>
        <authorList>
            <person name="Chiou Y.-J."/>
            <person name="Chen Y.-H."/>
        </authorList>
    </citation>
    <scope>NUCLEOTIDE SEQUENCE [LARGE SCALE GENOMIC DNA]</scope>
    <source>
        <strain evidence="2 3">PS125</strain>
    </source>
</reference>
<proteinExistence type="predicted"/>
<evidence type="ECO:0000313" key="3">
    <source>
        <dbReference type="Proteomes" id="UP001209854"/>
    </source>
</evidence>
<dbReference type="RefSeq" id="WP_262568253.1">
    <property type="nucleotide sequence ID" value="NZ_JAPFCC010000001.1"/>
</dbReference>
<name>A0ABT3MWR8_9GAMM</name>
<dbReference type="Proteomes" id="UP001209854">
    <property type="component" value="Unassembled WGS sequence"/>
</dbReference>
<evidence type="ECO:0000313" key="2">
    <source>
        <dbReference type="EMBL" id="MCW7553424.1"/>
    </source>
</evidence>
<accession>A0ABT3MWR8</accession>
<protein>
    <recommendedName>
        <fullName evidence="1">Putative adhesin Stv domain-containing protein</fullName>
    </recommendedName>
</protein>
<dbReference type="InterPro" id="IPR049002">
    <property type="entry name" value="Stv"/>
</dbReference>
<gene>
    <name evidence="2" type="ORF">NX722_12420</name>
</gene>
<dbReference type="EMBL" id="JAPFCC010000001">
    <property type="protein sequence ID" value="MCW7553424.1"/>
    <property type="molecule type" value="Genomic_DNA"/>
</dbReference>
<feature type="domain" description="Putative adhesin Stv" evidence="1">
    <location>
        <begin position="51"/>
        <end position="190"/>
    </location>
</feature>
<comment type="caution">
    <text evidence="2">The sequence shown here is derived from an EMBL/GenBank/DDBJ whole genome shotgun (WGS) entry which is preliminary data.</text>
</comment>
<dbReference type="Pfam" id="PF21527">
    <property type="entry name" value="Stv"/>
    <property type="match status" value="1"/>
</dbReference>
<evidence type="ECO:0000259" key="1">
    <source>
        <dbReference type="Pfam" id="PF21527"/>
    </source>
</evidence>